<dbReference type="PROSITE" id="PS50850">
    <property type="entry name" value="MFS"/>
    <property type="match status" value="1"/>
</dbReference>
<evidence type="ECO:0000256" key="2">
    <source>
        <dbReference type="ARBA" id="ARBA00006236"/>
    </source>
</evidence>
<feature type="transmembrane region" description="Helical" evidence="8">
    <location>
        <begin position="255"/>
        <end position="273"/>
    </location>
</feature>
<dbReference type="Proteomes" id="UP000067461">
    <property type="component" value="Chromosome"/>
</dbReference>
<feature type="transmembrane region" description="Helical" evidence="8">
    <location>
        <begin position="81"/>
        <end position="100"/>
    </location>
</feature>
<dbReference type="PANTHER" id="PTHR23502">
    <property type="entry name" value="MAJOR FACILITATOR SUPERFAMILY"/>
    <property type="match status" value="1"/>
</dbReference>
<evidence type="ECO:0000313" key="11">
    <source>
        <dbReference type="Proteomes" id="UP000067461"/>
    </source>
</evidence>
<reference evidence="10" key="1">
    <citation type="journal article" date="2014" name="Nat. Commun.">
        <title>Physiological and genomic features of highly alkaliphilic hydrogen-utilizing Betaproteobacteria from a continental serpentinizing site.</title>
        <authorList>
            <person name="Suzuki S."/>
            <person name="Kuenen J.G."/>
            <person name="Schipper K."/>
            <person name="van der Velde S."/>
            <person name="Ishii S."/>
            <person name="Wu A."/>
            <person name="Sorokin D.Y."/>
            <person name="Tenney A."/>
            <person name="Meng X.Y."/>
            <person name="Morrill P.L."/>
            <person name="Kamagata Y."/>
            <person name="Muyzer G."/>
            <person name="Nealson K.H."/>
        </authorList>
    </citation>
    <scope>NUCLEOTIDE SEQUENCE [LARGE SCALE GENOMIC DNA]</scope>
    <source>
        <strain evidence="10">A1</strain>
    </source>
</reference>
<sequence>MKPARTRPPMPATLVVLLLSLLLGLQPLTTDLYLPALPALTGYFDAPMHQAQLTLSALLLAFGVSQLFWGPLSDRFGRRPILLAGLALYALASLGSVFAASMEQLLLWRVLQGAAMGAAVMCARAIVRDLYHPAEGARMMSKGLTGLGVLACISAPLGALLSDWMGWRAALGVLALFGAAALALVLLRFQESLAHPNPQALRPQQMARTWALILRHPTFWAYALLVTTSYAGLFTFLASSSFVFINALGLSKTQYGLLMFSMSAVYILGTVLCRRLLLRFGVRRTVAIAGALTLLGGNLVGLLGWLGWHSVWAIMLPYYLFILAHGIHQPCGQSGAVAPFPQAAGTASALSGFLMMSVAFAVGWWLAAQLPVGLEGASVLPLTQGLWFWSVLICAVAWTLVQRYGEVHGAAAKRANPTDSIGHPKP</sequence>
<keyword evidence="4" id="KW-1003">Cell membrane</keyword>
<feature type="transmembrane region" description="Helical" evidence="8">
    <location>
        <begin position="139"/>
        <end position="161"/>
    </location>
</feature>
<keyword evidence="11" id="KW-1185">Reference proteome</keyword>
<keyword evidence="3 8" id="KW-0813">Transport</keyword>
<evidence type="ECO:0000256" key="1">
    <source>
        <dbReference type="ARBA" id="ARBA00004651"/>
    </source>
</evidence>
<dbReference type="KEGG" id="cbaa:SRAA_0673"/>
<gene>
    <name evidence="10" type="ORF">SRAA_0673</name>
</gene>
<feature type="transmembrane region" description="Helical" evidence="8">
    <location>
        <begin position="51"/>
        <end position="69"/>
    </location>
</feature>
<feature type="transmembrane region" description="Helical" evidence="8">
    <location>
        <begin position="386"/>
        <end position="404"/>
    </location>
</feature>
<dbReference type="PANTHER" id="PTHR23502:SF132">
    <property type="entry name" value="POLYAMINE TRANSPORTER 2-RELATED"/>
    <property type="match status" value="1"/>
</dbReference>
<name>A0A060NHE9_9BURK</name>
<feature type="transmembrane region" description="Helical" evidence="8">
    <location>
        <begin position="167"/>
        <end position="187"/>
    </location>
</feature>
<comment type="subcellular location">
    <subcellularLocation>
        <location evidence="8">Cell inner membrane</location>
        <topology evidence="8">Multi-pass membrane protein</topology>
    </subcellularLocation>
    <subcellularLocation>
        <location evidence="1">Cell membrane</location>
        <topology evidence="1">Multi-pass membrane protein</topology>
    </subcellularLocation>
</comment>
<dbReference type="GO" id="GO:0042910">
    <property type="term" value="F:xenobiotic transmembrane transporter activity"/>
    <property type="evidence" value="ECO:0007669"/>
    <property type="project" value="InterPro"/>
</dbReference>
<dbReference type="InterPro" id="IPR004812">
    <property type="entry name" value="Efflux_drug-R_Bcr/CmlA"/>
</dbReference>
<dbReference type="InterPro" id="IPR036259">
    <property type="entry name" value="MFS_trans_sf"/>
</dbReference>
<dbReference type="EMBL" id="AP014568">
    <property type="protein sequence ID" value="BAO80527.1"/>
    <property type="molecule type" value="Genomic_DNA"/>
</dbReference>
<evidence type="ECO:0000313" key="10">
    <source>
        <dbReference type="EMBL" id="BAO80527.1"/>
    </source>
</evidence>
<proteinExistence type="inferred from homology"/>
<evidence type="ECO:0000256" key="8">
    <source>
        <dbReference type="RuleBase" id="RU365088"/>
    </source>
</evidence>
<dbReference type="Gene3D" id="1.20.1720.10">
    <property type="entry name" value="Multidrug resistance protein D"/>
    <property type="match status" value="1"/>
</dbReference>
<feature type="transmembrane region" description="Helical" evidence="8">
    <location>
        <begin position="106"/>
        <end position="127"/>
    </location>
</feature>
<dbReference type="Pfam" id="PF07690">
    <property type="entry name" value="MFS_1"/>
    <property type="match status" value="1"/>
</dbReference>
<evidence type="ECO:0000256" key="3">
    <source>
        <dbReference type="ARBA" id="ARBA00022448"/>
    </source>
</evidence>
<feature type="domain" description="Major facilitator superfamily (MFS) profile" evidence="9">
    <location>
        <begin position="12"/>
        <end position="402"/>
    </location>
</feature>
<dbReference type="InterPro" id="IPR011701">
    <property type="entry name" value="MFS"/>
</dbReference>
<keyword evidence="8" id="KW-0997">Cell inner membrane</keyword>
<organism evidence="10 11">
    <name type="scientific">Serpentinimonas raichei</name>
    <dbReference type="NCBI Taxonomy" id="1458425"/>
    <lineage>
        <taxon>Bacteria</taxon>
        <taxon>Pseudomonadati</taxon>
        <taxon>Pseudomonadota</taxon>
        <taxon>Betaproteobacteria</taxon>
        <taxon>Burkholderiales</taxon>
        <taxon>Comamonadaceae</taxon>
        <taxon>Serpentinimonas</taxon>
    </lineage>
</organism>
<dbReference type="SUPFAM" id="SSF103473">
    <property type="entry name" value="MFS general substrate transporter"/>
    <property type="match status" value="1"/>
</dbReference>
<evidence type="ECO:0000256" key="4">
    <source>
        <dbReference type="ARBA" id="ARBA00022475"/>
    </source>
</evidence>
<dbReference type="GO" id="GO:0005886">
    <property type="term" value="C:plasma membrane"/>
    <property type="evidence" value="ECO:0007669"/>
    <property type="project" value="UniProtKB-SubCell"/>
</dbReference>
<dbReference type="InterPro" id="IPR020846">
    <property type="entry name" value="MFS_dom"/>
</dbReference>
<evidence type="ECO:0000256" key="6">
    <source>
        <dbReference type="ARBA" id="ARBA00022989"/>
    </source>
</evidence>
<dbReference type="CDD" id="cd17320">
    <property type="entry name" value="MFS_MdfA_MDR_like"/>
    <property type="match status" value="1"/>
</dbReference>
<comment type="caution">
    <text evidence="8">Lacks conserved residue(s) required for the propagation of feature annotation.</text>
</comment>
<dbReference type="STRING" id="1458425.SRAA_0673"/>
<feature type="transmembrane region" description="Helical" evidence="8">
    <location>
        <begin position="343"/>
        <end position="366"/>
    </location>
</feature>
<dbReference type="GO" id="GO:1990961">
    <property type="term" value="P:xenobiotic detoxification by transmembrane export across the plasma membrane"/>
    <property type="evidence" value="ECO:0007669"/>
    <property type="project" value="InterPro"/>
</dbReference>
<evidence type="ECO:0000259" key="9">
    <source>
        <dbReference type="PROSITE" id="PS50850"/>
    </source>
</evidence>
<keyword evidence="6 8" id="KW-1133">Transmembrane helix</keyword>
<keyword evidence="5 8" id="KW-0812">Transmembrane</keyword>
<feature type="transmembrane region" description="Helical" evidence="8">
    <location>
        <begin position="219"/>
        <end position="249"/>
    </location>
</feature>
<evidence type="ECO:0000256" key="5">
    <source>
        <dbReference type="ARBA" id="ARBA00022692"/>
    </source>
</evidence>
<protein>
    <recommendedName>
        <fullName evidence="8">Bcr/CflA family efflux transporter</fullName>
    </recommendedName>
</protein>
<dbReference type="NCBIfam" id="TIGR00710">
    <property type="entry name" value="efflux_Bcr_CflA"/>
    <property type="match status" value="1"/>
</dbReference>
<evidence type="ECO:0000256" key="7">
    <source>
        <dbReference type="ARBA" id="ARBA00023136"/>
    </source>
</evidence>
<keyword evidence="7 8" id="KW-0472">Membrane</keyword>
<dbReference type="AlphaFoldDB" id="A0A060NHE9"/>
<accession>A0A060NHE9</accession>
<feature type="transmembrane region" description="Helical" evidence="8">
    <location>
        <begin position="285"/>
        <end position="306"/>
    </location>
</feature>
<feature type="transmembrane region" description="Helical" evidence="8">
    <location>
        <begin position="312"/>
        <end position="331"/>
    </location>
</feature>
<dbReference type="HOGENOM" id="CLU_001265_47_0_4"/>
<comment type="similarity">
    <text evidence="2 8">Belongs to the major facilitator superfamily. Bcr/CmlA family.</text>
</comment>